<organism evidence="1 2">
    <name type="scientific">Protopolystoma xenopodis</name>
    <dbReference type="NCBI Taxonomy" id="117903"/>
    <lineage>
        <taxon>Eukaryota</taxon>
        <taxon>Metazoa</taxon>
        <taxon>Spiralia</taxon>
        <taxon>Lophotrochozoa</taxon>
        <taxon>Platyhelminthes</taxon>
        <taxon>Monogenea</taxon>
        <taxon>Polyopisthocotylea</taxon>
        <taxon>Polystomatidea</taxon>
        <taxon>Polystomatidae</taxon>
        <taxon>Protopolystoma</taxon>
    </lineage>
</organism>
<dbReference type="Proteomes" id="UP000784294">
    <property type="component" value="Unassembled WGS sequence"/>
</dbReference>
<evidence type="ECO:0000313" key="1">
    <source>
        <dbReference type="EMBL" id="VEL25334.1"/>
    </source>
</evidence>
<protein>
    <submittedName>
        <fullName evidence="1">Uncharacterized protein</fullName>
    </submittedName>
</protein>
<proteinExistence type="predicted"/>
<comment type="caution">
    <text evidence="1">The sequence shown here is derived from an EMBL/GenBank/DDBJ whole genome shotgun (WGS) entry which is preliminary data.</text>
</comment>
<name>A0A3S5CIZ1_9PLAT</name>
<dbReference type="AlphaFoldDB" id="A0A3S5CIZ1"/>
<gene>
    <name evidence="1" type="ORF">PXEA_LOCUS18774</name>
</gene>
<evidence type="ECO:0000313" key="2">
    <source>
        <dbReference type="Proteomes" id="UP000784294"/>
    </source>
</evidence>
<dbReference type="EMBL" id="CAAALY010073112">
    <property type="protein sequence ID" value="VEL25334.1"/>
    <property type="molecule type" value="Genomic_DNA"/>
</dbReference>
<accession>A0A3S5CIZ1</accession>
<keyword evidence="2" id="KW-1185">Reference proteome</keyword>
<sequence length="171" mass="18018">MAHWGLDPNSSIHCLLFSALHSASIVLNSERNSATTTATSSAITITITITTSNSIIIPYSITPSVCRLKCVTWGVDAFLSGSLHLDGVTVRLAAKADGHKTVATGALACAPISLSAVASIAGLLLPQVSPKASEAISKKNCNRPFVFLGAVKLWRFVERLESAELPSNHSY</sequence>
<reference evidence="1" key="1">
    <citation type="submission" date="2018-11" db="EMBL/GenBank/DDBJ databases">
        <authorList>
            <consortium name="Pathogen Informatics"/>
        </authorList>
    </citation>
    <scope>NUCLEOTIDE SEQUENCE</scope>
</reference>